<dbReference type="Gene3D" id="3.40.50.300">
    <property type="entry name" value="P-loop containing nucleotide triphosphate hydrolases"/>
    <property type="match status" value="1"/>
</dbReference>
<protein>
    <submittedName>
        <fullName evidence="5">ATP binding protein</fullName>
    </submittedName>
</protein>
<dbReference type="Pfam" id="PF01695">
    <property type="entry name" value="IstB_IS21"/>
    <property type="match status" value="1"/>
</dbReference>
<dbReference type="Proteomes" id="UP000001933">
    <property type="component" value="Chromosome"/>
</dbReference>
<dbReference type="AlphaFoldDB" id="Q2LS71"/>
<dbReference type="NCBIfam" id="NF038214">
    <property type="entry name" value="IS21_help_AAA"/>
    <property type="match status" value="1"/>
</dbReference>
<dbReference type="HOGENOM" id="CLU_062999_7_0_7"/>
<dbReference type="eggNOG" id="COG1484">
    <property type="taxonomic scope" value="Bacteria"/>
</dbReference>
<organism evidence="5 6">
    <name type="scientific">Syntrophus aciditrophicus (strain SB)</name>
    <dbReference type="NCBI Taxonomy" id="56780"/>
    <lineage>
        <taxon>Bacteria</taxon>
        <taxon>Pseudomonadati</taxon>
        <taxon>Thermodesulfobacteriota</taxon>
        <taxon>Syntrophia</taxon>
        <taxon>Syntrophales</taxon>
        <taxon>Syntrophaceae</taxon>
        <taxon>Syntrophus</taxon>
    </lineage>
</organism>
<evidence type="ECO:0000256" key="3">
    <source>
        <dbReference type="ARBA" id="ARBA00022840"/>
    </source>
</evidence>
<evidence type="ECO:0000256" key="2">
    <source>
        <dbReference type="ARBA" id="ARBA00022741"/>
    </source>
</evidence>
<name>Q2LS71_SYNAS</name>
<dbReference type="GO" id="GO:0005524">
    <property type="term" value="F:ATP binding"/>
    <property type="evidence" value="ECO:0007669"/>
    <property type="project" value="UniProtKB-KW"/>
</dbReference>
<keyword evidence="3" id="KW-0067">ATP-binding</keyword>
<sequence>MSSADSPEYPRERLLCGRRPMMMEPTLTKLHRMKLSGMAEALTEQSKSTQYSGLSFEERIGLLVDREMTVRDNRRLTKLLKSARLRYSHACPEEINFRTPRGLSREVILSLIQNDWITEKQNVIITGPTGSGKTFIACTLANSACRNGHSAHYIRLPRLLQELNIARGDGSYGKLLARLARYALLIIDDWGLAKLNDKERRDLLEVLEDRHGFTSTLVSSQIPTEKWHNIIGDPTIADAVLDRLIHNAHIITMKG</sequence>
<accession>Q2LS71</accession>
<evidence type="ECO:0000259" key="4">
    <source>
        <dbReference type="SMART" id="SM00382"/>
    </source>
</evidence>
<dbReference type="InParanoid" id="Q2LS71"/>
<keyword evidence="6" id="KW-1185">Reference proteome</keyword>
<proteinExistence type="inferred from homology"/>
<evidence type="ECO:0000313" key="5">
    <source>
        <dbReference type="EMBL" id="ABC76927.1"/>
    </source>
</evidence>
<dbReference type="STRING" id="56780.SYN_00397"/>
<dbReference type="PANTHER" id="PTHR30050">
    <property type="entry name" value="CHROMOSOMAL REPLICATION INITIATOR PROTEIN DNAA"/>
    <property type="match status" value="1"/>
</dbReference>
<dbReference type="InterPro" id="IPR003593">
    <property type="entry name" value="AAA+_ATPase"/>
</dbReference>
<dbReference type="InterPro" id="IPR002611">
    <property type="entry name" value="IstB_ATP-bd"/>
</dbReference>
<dbReference type="SUPFAM" id="SSF52540">
    <property type="entry name" value="P-loop containing nucleoside triphosphate hydrolases"/>
    <property type="match status" value="1"/>
</dbReference>
<dbReference type="EMBL" id="CP000252">
    <property type="protein sequence ID" value="ABC76927.1"/>
    <property type="molecule type" value="Genomic_DNA"/>
</dbReference>
<dbReference type="FunCoup" id="Q2LS71">
    <property type="interactions" value="99"/>
</dbReference>
<feature type="domain" description="AAA+ ATPase" evidence="4">
    <location>
        <begin position="119"/>
        <end position="252"/>
    </location>
</feature>
<dbReference type="SMART" id="SM00382">
    <property type="entry name" value="AAA"/>
    <property type="match status" value="1"/>
</dbReference>
<dbReference type="GO" id="GO:0006260">
    <property type="term" value="P:DNA replication"/>
    <property type="evidence" value="ECO:0007669"/>
    <property type="project" value="TreeGrafter"/>
</dbReference>
<comment type="similarity">
    <text evidence="1">Belongs to the IS21/IS1162 putative ATP-binding protein family.</text>
</comment>
<reference evidence="5 6" key="1">
    <citation type="journal article" date="2007" name="Proc. Natl. Acad. Sci. U.S.A.">
        <title>The genome of Syntrophus aciditrophicus: life at the thermodynamic limit of microbial growth.</title>
        <authorList>
            <person name="McInerney M.J."/>
            <person name="Rohlin L."/>
            <person name="Mouttaki H."/>
            <person name="Kim U."/>
            <person name="Krupp R.S."/>
            <person name="Rios-Hernandez L."/>
            <person name="Sieber J."/>
            <person name="Struchtemeyer C.G."/>
            <person name="Bhattacharyya A."/>
            <person name="Campbell J.W."/>
            <person name="Gunsalus R.P."/>
        </authorList>
    </citation>
    <scope>NUCLEOTIDE SEQUENCE [LARGE SCALE GENOMIC DNA]</scope>
    <source>
        <strain evidence="5 6">SB</strain>
    </source>
</reference>
<dbReference type="PIRSF" id="PIRSF003073">
    <property type="entry name" value="DNAC_TnpB_IstB"/>
    <property type="match status" value="1"/>
</dbReference>
<dbReference type="InterPro" id="IPR027417">
    <property type="entry name" value="P-loop_NTPase"/>
</dbReference>
<dbReference type="PANTHER" id="PTHR30050:SF4">
    <property type="entry name" value="ATP-BINDING PROTEIN RV3427C IN INSERTION SEQUENCE-RELATED"/>
    <property type="match status" value="1"/>
</dbReference>
<evidence type="ECO:0000256" key="1">
    <source>
        <dbReference type="ARBA" id="ARBA00008059"/>
    </source>
</evidence>
<dbReference type="InterPro" id="IPR028350">
    <property type="entry name" value="DNAC/IstB-like"/>
</dbReference>
<gene>
    <name evidence="5" type="ORF">SYN_00397</name>
</gene>
<keyword evidence="2" id="KW-0547">Nucleotide-binding</keyword>
<dbReference type="KEGG" id="sat:SYN_00397"/>
<dbReference type="CDD" id="cd00009">
    <property type="entry name" value="AAA"/>
    <property type="match status" value="1"/>
</dbReference>
<evidence type="ECO:0000313" key="6">
    <source>
        <dbReference type="Proteomes" id="UP000001933"/>
    </source>
</evidence>
<dbReference type="InterPro" id="IPR047661">
    <property type="entry name" value="IstB"/>
</dbReference>